<evidence type="ECO:0000313" key="6">
    <source>
        <dbReference type="EMBL" id="EFX04330.1"/>
    </source>
</evidence>
<organism evidence="7">
    <name type="scientific">Grosmannia clavigera (strain kw1407 / UAMH 11150)</name>
    <name type="common">Blue stain fungus</name>
    <name type="synonym">Graphiocladiella clavigera</name>
    <dbReference type="NCBI Taxonomy" id="655863"/>
    <lineage>
        <taxon>Eukaryota</taxon>
        <taxon>Fungi</taxon>
        <taxon>Dikarya</taxon>
        <taxon>Ascomycota</taxon>
        <taxon>Pezizomycotina</taxon>
        <taxon>Sordariomycetes</taxon>
        <taxon>Sordariomycetidae</taxon>
        <taxon>Ophiostomatales</taxon>
        <taxon>Ophiostomataceae</taxon>
        <taxon>Leptographium</taxon>
    </lineage>
</organism>
<protein>
    <submittedName>
        <fullName evidence="6">Benzoate 4-monooxygenase cytochrome p450</fullName>
    </submittedName>
</protein>
<dbReference type="PRINTS" id="PR00463">
    <property type="entry name" value="EP450I"/>
</dbReference>
<keyword evidence="5" id="KW-1133">Transmembrane helix</keyword>
<dbReference type="GO" id="GO:0005506">
    <property type="term" value="F:iron ion binding"/>
    <property type="evidence" value="ECO:0007669"/>
    <property type="project" value="InterPro"/>
</dbReference>
<dbReference type="PRINTS" id="PR00385">
    <property type="entry name" value="P450"/>
</dbReference>
<evidence type="ECO:0000256" key="2">
    <source>
        <dbReference type="ARBA" id="ARBA00022723"/>
    </source>
</evidence>
<evidence type="ECO:0000256" key="4">
    <source>
        <dbReference type="PIRSR" id="PIRSR602401-1"/>
    </source>
</evidence>
<dbReference type="CDD" id="cd11060">
    <property type="entry name" value="CYP57A1-like"/>
    <property type="match status" value="1"/>
</dbReference>
<dbReference type="InterPro" id="IPR002401">
    <property type="entry name" value="Cyt_P450_E_grp-I"/>
</dbReference>
<evidence type="ECO:0000256" key="3">
    <source>
        <dbReference type="ARBA" id="ARBA00023004"/>
    </source>
</evidence>
<keyword evidence="1 4" id="KW-0349">Heme</keyword>
<sequence>MALQAIFWLADSACVPGALVLGVAIVIYTAVAWFASWARLKHIPGPPGVGLSKWWLLRNSLHGSLYLANMDACKTYGKCRAVDGRVLVTDDPDVLRHIWAVRSPYKKGPFYEAVRFNPERDNLVSLRDDRAHGTLRAKMAAGYAGKENESLESSIDREILAFVDLLERKYISTKTDFRPVDLAHKAQYLTLDVITALAFGKRLGFSEQDRDLYSYIKMTEENMPVMMLMTIFPQLAHLMQSRLFRWMMPSERDRVGFGAFIAVAKEIVSERLASDNPYQKDMLGSFLAHGLTREEAEGETLLQIIAGSDTTATAIRSTMLHLMSSPRSYHRLATEVREASAQGRISSPITYAEARAMLYLQAVIQEGLRINPPVVGTMDVVVPEGGDVLCGLRVPAGAEVGCSMFSLQRQTAIFGADADVFRPERWLEADEDVLKEMASTWSLIFRYGKWRCLGKDVALLELNKVFVELLRRYDFTLVNPAKPWDSTNAGIFIQSNMYTKVTRVESVNV</sequence>
<dbReference type="GO" id="GO:0016705">
    <property type="term" value="F:oxidoreductase activity, acting on paired donors, with incorporation or reduction of molecular oxygen"/>
    <property type="evidence" value="ECO:0007669"/>
    <property type="project" value="InterPro"/>
</dbReference>
<dbReference type="HOGENOM" id="CLU_001570_14_0_1"/>
<dbReference type="OrthoDB" id="1470350at2759"/>
<dbReference type="eggNOG" id="KOG0158">
    <property type="taxonomic scope" value="Eukaryota"/>
</dbReference>
<evidence type="ECO:0000256" key="1">
    <source>
        <dbReference type="ARBA" id="ARBA00022617"/>
    </source>
</evidence>
<dbReference type="STRING" id="655863.F0XFI7"/>
<dbReference type="Gene3D" id="1.10.630.10">
    <property type="entry name" value="Cytochrome P450"/>
    <property type="match status" value="1"/>
</dbReference>
<dbReference type="AlphaFoldDB" id="F0XFI7"/>
<dbReference type="GeneID" id="25974116"/>
<dbReference type="InParanoid" id="F0XFI7"/>
<keyword evidence="3 4" id="KW-0408">Iron</keyword>
<dbReference type="Pfam" id="PF00067">
    <property type="entry name" value="p450"/>
    <property type="match status" value="1"/>
</dbReference>
<dbReference type="EMBL" id="GL629765">
    <property type="protein sequence ID" value="EFX04330.1"/>
    <property type="molecule type" value="Genomic_DNA"/>
</dbReference>
<keyword evidence="7" id="KW-1185">Reference proteome</keyword>
<dbReference type="InterPro" id="IPR001128">
    <property type="entry name" value="Cyt_P450"/>
</dbReference>
<dbReference type="RefSeq" id="XP_014173812.1">
    <property type="nucleotide sequence ID" value="XM_014318337.1"/>
</dbReference>
<feature type="binding site" description="axial binding residue" evidence="4">
    <location>
        <position position="452"/>
    </location>
    <ligand>
        <name>heme</name>
        <dbReference type="ChEBI" id="CHEBI:30413"/>
    </ligand>
    <ligandPart>
        <name>Fe</name>
        <dbReference type="ChEBI" id="CHEBI:18248"/>
    </ligandPart>
</feature>
<dbReference type="PANTHER" id="PTHR24305">
    <property type="entry name" value="CYTOCHROME P450"/>
    <property type="match status" value="1"/>
</dbReference>
<dbReference type="SUPFAM" id="SSF48264">
    <property type="entry name" value="Cytochrome P450"/>
    <property type="match status" value="1"/>
</dbReference>
<keyword evidence="2 4" id="KW-0479">Metal-binding</keyword>
<evidence type="ECO:0000256" key="5">
    <source>
        <dbReference type="SAM" id="Phobius"/>
    </source>
</evidence>
<dbReference type="PANTHER" id="PTHR24305:SF168">
    <property type="entry name" value="P450, PUTATIVE (EUROFUNG)-RELATED"/>
    <property type="match status" value="1"/>
</dbReference>
<dbReference type="GO" id="GO:0020037">
    <property type="term" value="F:heme binding"/>
    <property type="evidence" value="ECO:0007669"/>
    <property type="project" value="InterPro"/>
</dbReference>
<gene>
    <name evidence="6" type="ORF">CMQ_1258</name>
</gene>
<accession>F0XFI7</accession>
<proteinExistence type="predicted"/>
<dbReference type="GO" id="GO:0004497">
    <property type="term" value="F:monooxygenase activity"/>
    <property type="evidence" value="ECO:0007669"/>
    <property type="project" value="UniProtKB-KW"/>
</dbReference>
<keyword evidence="6" id="KW-0560">Oxidoreductase</keyword>
<dbReference type="InterPro" id="IPR050121">
    <property type="entry name" value="Cytochrome_P450_monoxygenase"/>
</dbReference>
<evidence type="ECO:0000313" key="7">
    <source>
        <dbReference type="Proteomes" id="UP000007796"/>
    </source>
</evidence>
<comment type="cofactor">
    <cofactor evidence="4">
        <name>heme</name>
        <dbReference type="ChEBI" id="CHEBI:30413"/>
    </cofactor>
</comment>
<keyword evidence="5" id="KW-0472">Membrane</keyword>
<keyword evidence="6" id="KW-0503">Monooxygenase</keyword>
<name>F0XFI7_GROCL</name>
<dbReference type="InterPro" id="IPR036396">
    <property type="entry name" value="Cyt_P450_sf"/>
</dbReference>
<reference evidence="6 7" key="1">
    <citation type="journal article" date="2011" name="Proc. Natl. Acad. Sci. U.S.A.">
        <title>Genome and transcriptome analyses of the mountain pine beetle-fungal symbiont Grosmannia clavigera, a lodgepole pine pathogen.</title>
        <authorList>
            <person name="DiGuistini S."/>
            <person name="Wang Y."/>
            <person name="Liao N.Y."/>
            <person name="Taylor G."/>
            <person name="Tanguay P."/>
            <person name="Feau N."/>
            <person name="Henrissat B."/>
            <person name="Chan S.K."/>
            <person name="Hesse-Orce U."/>
            <person name="Alamouti S.M."/>
            <person name="Tsui C.K.M."/>
            <person name="Docking R.T."/>
            <person name="Levasseur A."/>
            <person name="Haridas S."/>
            <person name="Robertson G."/>
            <person name="Birol I."/>
            <person name="Holt R.A."/>
            <person name="Marra M.A."/>
            <person name="Hamelin R.C."/>
            <person name="Hirst M."/>
            <person name="Jones S.J.M."/>
            <person name="Bohlmann J."/>
            <person name="Breuil C."/>
        </authorList>
    </citation>
    <scope>NUCLEOTIDE SEQUENCE [LARGE SCALE GENOMIC DNA]</scope>
    <source>
        <strain evidence="7">kw1407 / UAMH 11150</strain>
    </source>
</reference>
<dbReference type="Proteomes" id="UP000007796">
    <property type="component" value="Unassembled WGS sequence"/>
</dbReference>
<feature type="transmembrane region" description="Helical" evidence="5">
    <location>
        <begin position="6"/>
        <end position="35"/>
    </location>
</feature>
<keyword evidence="5" id="KW-0812">Transmembrane</keyword>